<dbReference type="EMBL" id="JAYGIE010000094">
    <property type="protein sequence ID" value="MEA5479606.1"/>
    <property type="molecule type" value="Genomic_DNA"/>
</dbReference>
<sequence>MTRIFLARTEEQKRFREVLRSLQPNAGSRWISENLPTVVKYLPAKKESVSTSPHIFLLYGEGGMGKTSLGRRFCELAGEEFPDRFQVLRLDWEEAKNEYPSLNVGHESIRPESVLETIYLAVSKGREGNFKKYRQVGEKLKEIEERVDKEFKVQEGKGADYAPILQKGLRVTLGLLRKLPNLDQVLGGENSKTSEEISDLAADAATNALVGWLKRRLTLDELRIYAKPHQQLSEALGHGLQAISAQKPLVLLLDTYEIVDRLECDRVLRMVIKAAGRRVVWAIGGRANLADSYRLSQDYFRGYRDEFSENLYVYPMSEFSREQVSEYFAHPEINMPLSDEAAESVKQFSLGIPFVVQQIAAMRQQGIDLATILSAPSADRDDESPREAVVRATSDRFLRYCLDDRDKKAVYAMAMMRRPDNELLKVMLGVTDLEPEMRSLKARHSFVLLEGKGIRLHDKLESFLQDYLRSGLAGQSPMVRELSNRAVAYLEPRLSEWTQEFTDTADYFESDRIANGLLDLVQFKFWQDVEVGWRYAVPLFVESWQYNRDWQKQLLGIIETFQVRFDGDSKKRLRVFAKALGYYLFDMDDSRKVLLDELEKLAKRGWLDGDRKNERMAILFLQRGRLLYELERYSECLRIYIEAEKQLSETALHLRKYLAEEFSKVGYKFLWEDDHPIASLEAQMAYQSSVLLNPDNYSAWRDLGINYCKLEQYELAIDSLKKAINLDPKSAYPHTYLGNVYQYQGKHELAIASYQKAIDLDSQLASTRSCLGYLYLSQGNLEKAKSECIEAVNLDSKSWVYVMNLGFVSGLQDNQEEAIVLWNQGLELLTGNSQRDRLFRALHEVGIGEIDRGTNCLREILETEKPPLGDLSDVLKDAELITQFPTKLNGIDTVVEMLRQAIEKVQ</sequence>
<dbReference type="SMART" id="SM00028">
    <property type="entry name" value="TPR"/>
    <property type="match status" value="5"/>
</dbReference>
<dbReference type="SUPFAM" id="SSF52540">
    <property type="entry name" value="P-loop containing nucleoside triphosphate hydrolases"/>
    <property type="match status" value="1"/>
</dbReference>
<evidence type="ECO:0000256" key="1">
    <source>
        <dbReference type="PROSITE-ProRule" id="PRU00339"/>
    </source>
</evidence>
<dbReference type="PANTHER" id="PTHR12558:SF13">
    <property type="entry name" value="CELL DIVISION CYCLE PROTEIN 27 HOMOLOG"/>
    <property type="match status" value="1"/>
</dbReference>
<keyword evidence="3" id="KW-1185">Reference proteome</keyword>
<organism evidence="2 3">
    <name type="scientific">Pseudanabaena galeata UHCC 0370</name>
    <dbReference type="NCBI Taxonomy" id="3110310"/>
    <lineage>
        <taxon>Bacteria</taxon>
        <taxon>Bacillati</taxon>
        <taxon>Cyanobacteriota</taxon>
        <taxon>Cyanophyceae</taxon>
        <taxon>Pseudanabaenales</taxon>
        <taxon>Pseudanabaenaceae</taxon>
        <taxon>Pseudanabaena</taxon>
    </lineage>
</organism>
<dbReference type="InterPro" id="IPR019734">
    <property type="entry name" value="TPR_rpt"/>
</dbReference>
<protein>
    <submittedName>
        <fullName evidence="2">Tetratricopeptide repeat protein</fullName>
    </submittedName>
</protein>
<dbReference type="Proteomes" id="UP001301388">
    <property type="component" value="Unassembled WGS sequence"/>
</dbReference>
<evidence type="ECO:0000313" key="3">
    <source>
        <dbReference type="Proteomes" id="UP001301388"/>
    </source>
</evidence>
<dbReference type="Pfam" id="PF13414">
    <property type="entry name" value="TPR_11"/>
    <property type="match status" value="1"/>
</dbReference>
<dbReference type="PROSITE" id="PS50293">
    <property type="entry name" value="TPR_REGION"/>
    <property type="match status" value="1"/>
</dbReference>
<name>A0ABU5TMS3_9CYAN</name>
<keyword evidence="1" id="KW-0802">TPR repeat</keyword>
<comment type="caution">
    <text evidence="2">The sequence shown here is derived from an EMBL/GenBank/DDBJ whole genome shotgun (WGS) entry which is preliminary data.</text>
</comment>
<dbReference type="Gene3D" id="1.25.40.10">
    <property type="entry name" value="Tetratricopeptide repeat domain"/>
    <property type="match status" value="1"/>
</dbReference>
<dbReference type="SUPFAM" id="SSF48452">
    <property type="entry name" value="TPR-like"/>
    <property type="match status" value="1"/>
</dbReference>
<evidence type="ECO:0000313" key="2">
    <source>
        <dbReference type="EMBL" id="MEA5479606.1"/>
    </source>
</evidence>
<dbReference type="PANTHER" id="PTHR12558">
    <property type="entry name" value="CELL DIVISION CYCLE 16,23,27"/>
    <property type="match status" value="1"/>
</dbReference>
<feature type="repeat" description="TPR" evidence="1">
    <location>
        <begin position="731"/>
        <end position="764"/>
    </location>
</feature>
<dbReference type="InterPro" id="IPR027417">
    <property type="entry name" value="P-loop_NTPase"/>
</dbReference>
<feature type="repeat" description="TPR" evidence="1">
    <location>
        <begin position="697"/>
        <end position="730"/>
    </location>
</feature>
<reference evidence="2 3" key="1">
    <citation type="submission" date="2023-12" db="EMBL/GenBank/DDBJ databases">
        <title>Baltic Sea Cyanobacteria.</title>
        <authorList>
            <person name="Delbaje E."/>
            <person name="Fewer D.P."/>
            <person name="Shishido T.K."/>
        </authorList>
    </citation>
    <scope>NUCLEOTIDE SEQUENCE [LARGE SCALE GENOMIC DNA]</scope>
    <source>
        <strain evidence="2 3">UHCC 0370</strain>
    </source>
</reference>
<gene>
    <name evidence="2" type="ORF">VB774_18445</name>
</gene>
<dbReference type="RefSeq" id="WP_323262800.1">
    <property type="nucleotide sequence ID" value="NZ_JAYGIE010000094.1"/>
</dbReference>
<dbReference type="InterPro" id="IPR011990">
    <property type="entry name" value="TPR-like_helical_dom_sf"/>
</dbReference>
<dbReference type="Pfam" id="PF13181">
    <property type="entry name" value="TPR_8"/>
    <property type="match status" value="1"/>
</dbReference>
<proteinExistence type="predicted"/>
<dbReference type="PROSITE" id="PS50005">
    <property type="entry name" value="TPR"/>
    <property type="match status" value="2"/>
</dbReference>
<accession>A0ABU5TMS3</accession>